<reference evidence="6" key="1">
    <citation type="submission" date="2020-12" db="UniProtKB">
        <authorList>
            <consortium name="WormBaseParasite"/>
        </authorList>
    </citation>
    <scope>IDENTIFICATION</scope>
    <source>
        <strain evidence="6">MHco3</strain>
    </source>
</reference>
<dbReference type="AlphaFoldDB" id="A0A7I5E9Z8"/>
<feature type="domain" description="Atg6 BARA" evidence="3">
    <location>
        <begin position="201"/>
        <end position="379"/>
    </location>
</feature>
<dbReference type="GO" id="GO:0000407">
    <property type="term" value="C:phagophore assembly site"/>
    <property type="evidence" value="ECO:0007669"/>
    <property type="project" value="TreeGrafter"/>
</dbReference>
<dbReference type="GO" id="GO:0043548">
    <property type="term" value="F:phosphatidylinositol 3-kinase binding"/>
    <property type="evidence" value="ECO:0007669"/>
    <property type="project" value="TreeGrafter"/>
</dbReference>
<dbReference type="GO" id="GO:0000423">
    <property type="term" value="P:mitophagy"/>
    <property type="evidence" value="ECO:0007669"/>
    <property type="project" value="TreeGrafter"/>
</dbReference>
<keyword evidence="2" id="KW-0175">Coiled coil</keyword>
<dbReference type="GO" id="GO:0000045">
    <property type="term" value="P:autophagosome assembly"/>
    <property type="evidence" value="ECO:0007669"/>
    <property type="project" value="TreeGrafter"/>
</dbReference>
<name>A0A7I5E9Z8_HAECO</name>
<comment type="similarity">
    <text evidence="1">Belongs to the beclin family.</text>
</comment>
<evidence type="ECO:0000313" key="5">
    <source>
        <dbReference type="Proteomes" id="UP000025227"/>
    </source>
</evidence>
<dbReference type="Pfam" id="PF17675">
    <property type="entry name" value="APG6_N"/>
    <property type="match status" value="1"/>
</dbReference>
<dbReference type="Proteomes" id="UP000025227">
    <property type="component" value="Unplaced"/>
</dbReference>
<dbReference type="GO" id="GO:0034271">
    <property type="term" value="C:phosphatidylinositol 3-kinase complex, class III, type I"/>
    <property type="evidence" value="ECO:0007669"/>
    <property type="project" value="TreeGrafter"/>
</dbReference>
<evidence type="ECO:0000256" key="1">
    <source>
        <dbReference type="ARBA" id="ARBA00005965"/>
    </source>
</evidence>
<evidence type="ECO:0000313" key="6">
    <source>
        <dbReference type="WBParaSite" id="HCON_00096905-00001"/>
    </source>
</evidence>
<dbReference type="GO" id="GO:0030674">
    <property type="term" value="F:protein-macromolecule adaptor activity"/>
    <property type="evidence" value="ECO:0007669"/>
    <property type="project" value="TreeGrafter"/>
</dbReference>
<dbReference type="PANTHER" id="PTHR12768:SF4">
    <property type="entry name" value="BECLIN-1"/>
    <property type="match status" value="1"/>
</dbReference>
<proteinExistence type="inferred from homology"/>
<dbReference type="InterPro" id="IPR041691">
    <property type="entry name" value="Atg6/beclin_CC"/>
</dbReference>
<evidence type="ECO:0000259" key="4">
    <source>
        <dbReference type="Pfam" id="PF17675"/>
    </source>
</evidence>
<keyword evidence="5" id="KW-1185">Reference proteome</keyword>
<dbReference type="OrthoDB" id="20368at2759"/>
<dbReference type="GO" id="GO:0034272">
    <property type="term" value="C:phosphatidylinositol 3-kinase complex, class III, type II"/>
    <property type="evidence" value="ECO:0007669"/>
    <property type="project" value="TreeGrafter"/>
</dbReference>
<organism evidence="5 6">
    <name type="scientific">Haemonchus contortus</name>
    <name type="common">Barber pole worm</name>
    <dbReference type="NCBI Taxonomy" id="6289"/>
    <lineage>
        <taxon>Eukaryota</taxon>
        <taxon>Metazoa</taxon>
        <taxon>Ecdysozoa</taxon>
        <taxon>Nematoda</taxon>
        <taxon>Chromadorea</taxon>
        <taxon>Rhabditida</taxon>
        <taxon>Rhabditina</taxon>
        <taxon>Rhabditomorpha</taxon>
        <taxon>Strongyloidea</taxon>
        <taxon>Trichostrongylidae</taxon>
        <taxon>Haemonchus</taxon>
    </lineage>
</organism>
<dbReference type="InterPro" id="IPR040455">
    <property type="entry name" value="Atg6_BARA"/>
</dbReference>
<sequence>MVEGTMSDEEAEMATETRTLMCLNCQKKMNVEVKISKDKKPLETDPTGFTAGQSCSLMNLICDAEVPSDAPVCKECSDQLLVDMDQQLKLLEDDCAAYRQLIDYLKEKHSNADIASYKQTLRNLKAEESALKAQFDQLCTEEARLDAELMEKKAALEEKTEEEASRWRQFRDNHRRLLDLDEKTRNADAELRYAAEQHRRLADTNALDLVFNIWVDPADGIIGEINGFRLGRLPDRLVDWPEINAAWGQLVLLLDVLMHRAGVKSDNFKLITMCSHSCILYKRSTGEEVRYPLFASGSWKPFGNNNMDSGIMAYLQCFELLRATLQKQNPSFEIPHRINKDCLIHGTMEYSAKMLLNKEERWTKAMKLLLTNLRAAMVQIAALKPSGM</sequence>
<dbReference type="InterPro" id="IPR007243">
    <property type="entry name" value="Atg6/Beclin"/>
</dbReference>
<feature type="coiled-coil region" evidence="2">
    <location>
        <begin position="81"/>
        <end position="162"/>
    </location>
</feature>
<dbReference type="PANTHER" id="PTHR12768">
    <property type="entry name" value="BECLIN 1"/>
    <property type="match status" value="1"/>
</dbReference>
<accession>A0A7I5E9Z8</accession>
<dbReference type="GO" id="GO:0045324">
    <property type="term" value="P:late endosome to vacuole transport"/>
    <property type="evidence" value="ECO:0007669"/>
    <property type="project" value="TreeGrafter"/>
</dbReference>
<protein>
    <submittedName>
        <fullName evidence="6">APG6 domain-containing protein</fullName>
    </submittedName>
</protein>
<dbReference type="Gene3D" id="1.10.418.40">
    <property type="entry name" value="Autophagy protein 6/Beclin 1"/>
    <property type="match status" value="1"/>
</dbReference>
<feature type="domain" description="Atg6/beclin coiled-coil" evidence="4">
    <location>
        <begin position="71"/>
        <end position="197"/>
    </location>
</feature>
<dbReference type="InterPro" id="IPR038274">
    <property type="entry name" value="Atg6/Beclin_C_sf"/>
</dbReference>
<evidence type="ECO:0000256" key="2">
    <source>
        <dbReference type="SAM" id="Coils"/>
    </source>
</evidence>
<evidence type="ECO:0000259" key="3">
    <source>
        <dbReference type="Pfam" id="PF04111"/>
    </source>
</evidence>
<dbReference type="OMA" id="WTKAMKC"/>
<dbReference type="WBParaSite" id="HCON_00096905-00001">
    <property type="protein sequence ID" value="HCON_00096905-00001"/>
    <property type="gene ID" value="HCON_00096905"/>
</dbReference>
<dbReference type="Pfam" id="PF04111">
    <property type="entry name" value="APG6"/>
    <property type="match status" value="1"/>
</dbReference>
<dbReference type="GO" id="GO:0006995">
    <property type="term" value="P:cellular response to nitrogen starvation"/>
    <property type="evidence" value="ECO:0007669"/>
    <property type="project" value="TreeGrafter"/>
</dbReference>